<evidence type="ECO:0000313" key="1">
    <source>
        <dbReference type="EMBL" id="RJT32682.1"/>
    </source>
</evidence>
<dbReference type="PANTHER" id="PTHR43760">
    <property type="entry name" value="ENDORIBONUCLEASE-RELATED"/>
    <property type="match status" value="1"/>
</dbReference>
<dbReference type="Proteomes" id="UP000272706">
    <property type="component" value="Unassembled WGS sequence"/>
</dbReference>
<dbReference type="Gene3D" id="3.30.1330.40">
    <property type="entry name" value="RutC-like"/>
    <property type="match status" value="1"/>
</dbReference>
<dbReference type="CDD" id="cd02199">
    <property type="entry name" value="YjgF_YER057c_UK114_like_1"/>
    <property type="match status" value="1"/>
</dbReference>
<dbReference type="AlphaFoldDB" id="A0A3A5KNH3"/>
<dbReference type="Pfam" id="PF01042">
    <property type="entry name" value="Ribonuc_L-PSP"/>
    <property type="match status" value="1"/>
</dbReference>
<name>A0A3A5KNH3_9HYPH</name>
<sequence length="144" mass="14837">MNGNKSDQGKPIPQGLYLPATRHGSMIFTAGMTPRKDGVLQFTGPVPADADPAVHKDAMILACRNALAAAEAQLAEGESLSAILTLTVYIAAEPGFTAHSKLADFASEFLKSRLGQRGIGSRAAVGVATLPGNAPIEVQLVAAV</sequence>
<dbReference type="RefSeq" id="WP_120017167.1">
    <property type="nucleotide sequence ID" value="NZ_QZWZ01000025.1"/>
</dbReference>
<accession>A0A3A5KNH3</accession>
<protein>
    <submittedName>
        <fullName evidence="1">RidA family protein</fullName>
    </submittedName>
</protein>
<dbReference type="InterPro" id="IPR006175">
    <property type="entry name" value="YjgF/YER057c/UK114"/>
</dbReference>
<reference evidence="1 2" key="1">
    <citation type="submission" date="2018-09" db="EMBL/GenBank/DDBJ databases">
        <title>Mesorhizobium carmichaelinearum sp. nov. isolated from Carmichaelinea spp. root nodules in New Zealand.</title>
        <authorList>
            <person name="De Meyer S.E."/>
        </authorList>
    </citation>
    <scope>NUCLEOTIDE SEQUENCE [LARGE SCALE GENOMIC DNA]</scope>
    <source>
        <strain evidence="1 2">ICMP19557</strain>
    </source>
</reference>
<organism evidence="1 2">
    <name type="scientific">Mesorhizobium waimense</name>
    <dbReference type="NCBI Taxonomy" id="1300307"/>
    <lineage>
        <taxon>Bacteria</taxon>
        <taxon>Pseudomonadati</taxon>
        <taxon>Pseudomonadota</taxon>
        <taxon>Alphaproteobacteria</taxon>
        <taxon>Hyphomicrobiales</taxon>
        <taxon>Phyllobacteriaceae</taxon>
        <taxon>Mesorhizobium</taxon>
    </lineage>
</organism>
<dbReference type="EMBL" id="QZWZ01000025">
    <property type="protein sequence ID" value="RJT32682.1"/>
    <property type="molecule type" value="Genomic_DNA"/>
</dbReference>
<dbReference type="OrthoDB" id="9806350at2"/>
<keyword evidence="2" id="KW-1185">Reference proteome</keyword>
<dbReference type="PANTHER" id="PTHR43760:SF1">
    <property type="entry name" value="ENDORIBONUCLEASE L-PSP_CHORISMATE MUTASE-LIKE DOMAIN-CONTAINING PROTEIN"/>
    <property type="match status" value="1"/>
</dbReference>
<proteinExistence type="predicted"/>
<gene>
    <name evidence="1" type="ORF">D3227_26165</name>
</gene>
<dbReference type="InterPro" id="IPR013813">
    <property type="entry name" value="Endoribo_LPSP/chorism_mut-like"/>
</dbReference>
<dbReference type="SUPFAM" id="SSF55298">
    <property type="entry name" value="YjgF-like"/>
    <property type="match status" value="1"/>
</dbReference>
<evidence type="ECO:0000313" key="2">
    <source>
        <dbReference type="Proteomes" id="UP000272706"/>
    </source>
</evidence>
<dbReference type="InterPro" id="IPR035959">
    <property type="entry name" value="RutC-like_sf"/>
</dbReference>
<comment type="caution">
    <text evidence="1">The sequence shown here is derived from an EMBL/GenBank/DDBJ whole genome shotgun (WGS) entry which is preliminary data.</text>
</comment>